<evidence type="ECO:0008006" key="5">
    <source>
        <dbReference type="Google" id="ProtNLM"/>
    </source>
</evidence>
<feature type="compositionally biased region" description="Polar residues" evidence="2">
    <location>
        <begin position="240"/>
        <end position="256"/>
    </location>
</feature>
<reference evidence="3" key="1">
    <citation type="journal article" date="2023" name="Plant Biotechnol. J.">
        <title>Chromosome-level wild Hevea brasiliensis genome provides new tools for genomic-assisted breeding and valuable loci to elevate rubber yield.</title>
        <authorList>
            <person name="Cheng H."/>
            <person name="Song X."/>
            <person name="Hu Y."/>
            <person name="Wu T."/>
            <person name="Yang Q."/>
            <person name="An Z."/>
            <person name="Feng S."/>
            <person name="Deng Z."/>
            <person name="Wu W."/>
            <person name="Zeng X."/>
            <person name="Tu M."/>
            <person name="Wang X."/>
            <person name="Huang H."/>
        </authorList>
    </citation>
    <scope>NUCLEOTIDE SEQUENCE</scope>
    <source>
        <strain evidence="3">MT/VB/25A 57/8</strain>
    </source>
</reference>
<dbReference type="PANTHER" id="PTHR33223:SF11">
    <property type="entry name" value="ELEMENT PROTEIN, PUTATIVE-RELATED"/>
    <property type="match status" value="1"/>
</dbReference>
<evidence type="ECO:0000256" key="1">
    <source>
        <dbReference type="SAM" id="Coils"/>
    </source>
</evidence>
<gene>
    <name evidence="3" type="ORF">P3X46_025127</name>
</gene>
<organism evidence="3 4">
    <name type="scientific">Hevea brasiliensis</name>
    <name type="common">Para rubber tree</name>
    <name type="synonym">Siphonia brasiliensis</name>
    <dbReference type="NCBI Taxonomy" id="3981"/>
    <lineage>
        <taxon>Eukaryota</taxon>
        <taxon>Viridiplantae</taxon>
        <taxon>Streptophyta</taxon>
        <taxon>Embryophyta</taxon>
        <taxon>Tracheophyta</taxon>
        <taxon>Spermatophyta</taxon>
        <taxon>Magnoliopsida</taxon>
        <taxon>eudicotyledons</taxon>
        <taxon>Gunneridae</taxon>
        <taxon>Pentapetalae</taxon>
        <taxon>rosids</taxon>
        <taxon>fabids</taxon>
        <taxon>Malpighiales</taxon>
        <taxon>Euphorbiaceae</taxon>
        <taxon>Crotonoideae</taxon>
        <taxon>Micrandreae</taxon>
        <taxon>Hevea</taxon>
    </lineage>
</organism>
<sequence>MADNNDRPRLLRDYGVPSVQGFQSTVTRATVEANNFELKSTWLQIIQQTQFAGSPTEDPHYHLQCFLALCDTFKMNGVSDQAIRLRAFPFSLRDRARKWLFSQPAGTTVDSAAEGDLMEKTVPQALELLERVAYHNYEWSNERGNARKTIGVLEVDTLSMINAQFDQLTRKLEKMQANAVGTNSQHEDSYGGGYMSSEYSNFNEPSTEHMNYVNNGGNFNQRQPNNPYSNTYNPGWRNHPNFSWSNQQNQPINKQQGYKPPAPPGFQN</sequence>
<name>A0ABQ9L643_HEVBR</name>
<keyword evidence="4" id="KW-1185">Reference proteome</keyword>
<keyword evidence="1" id="KW-0175">Coiled coil</keyword>
<evidence type="ECO:0000313" key="3">
    <source>
        <dbReference type="EMBL" id="KAJ9159636.1"/>
    </source>
</evidence>
<comment type="caution">
    <text evidence="3">The sequence shown here is derived from an EMBL/GenBank/DDBJ whole genome shotgun (WGS) entry which is preliminary data.</text>
</comment>
<dbReference type="PANTHER" id="PTHR33223">
    <property type="entry name" value="CCHC-TYPE DOMAIN-CONTAINING PROTEIN"/>
    <property type="match status" value="1"/>
</dbReference>
<feature type="compositionally biased region" description="Polar residues" evidence="2">
    <location>
        <begin position="213"/>
        <end position="233"/>
    </location>
</feature>
<accession>A0ABQ9L643</accession>
<dbReference type="Proteomes" id="UP001174677">
    <property type="component" value="Chromosome 14"/>
</dbReference>
<evidence type="ECO:0000313" key="4">
    <source>
        <dbReference type="Proteomes" id="UP001174677"/>
    </source>
</evidence>
<evidence type="ECO:0000256" key="2">
    <source>
        <dbReference type="SAM" id="MobiDB-lite"/>
    </source>
</evidence>
<proteinExistence type="predicted"/>
<protein>
    <recommendedName>
        <fullName evidence="5">Retrotransposon gag domain-containing protein</fullName>
    </recommendedName>
</protein>
<feature type="coiled-coil region" evidence="1">
    <location>
        <begin position="158"/>
        <end position="185"/>
    </location>
</feature>
<dbReference type="EMBL" id="JARPOI010000014">
    <property type="protein sequence ID" value="KAJ9159636.1"/>
    <property type="molecule type" value="Genomic_DNA"/>
</dbReference>
<feature type="region of interest" description="Disordered" evidence="2">
    <location>
        <begin position="213"/>
        <end position="268"/>
    </location>
</feature>